<feature type="region of interest" description="Disordered" evidence="1">
    <location>
        <begin position="383"/>
        <end position="486"/>
    </location>
</feature>
<feature type="compositionally biased region" description="Polar residues" evidence="1">
    <location>
        <begin position="213"/>
        <end position="225"/>
    </location>
</feature>
<dbReference type="Proteomes" id="UP001381693">
    <property type="component" value="Unassembled WGS sequence"/>
</dbReference>
<evidence type="ECO:0000256" key="1">
    <source>
        <dbReference type="SAM" id="MobiDB-lite"/>
    </source>
</evidence>
<protein>
    <recommendedName>
        <fullName evidence="2">DUF4614 domain-containing protein</fullName>
    </recommendedName>
</protein>
<dbReference type="PANTHER" id="PTHR22409:SF2">
    <property type="entry name" value="CHROMOSOME 19 OPEN READING FRAME 44"/>
    <property type="match status" value="1"/>
</dbReference>
<feature type="compositionally biased region" description="Basic and acidic residues" evidence="1">
    <location>
        <begin position="410"/>
        <end position="423"/>
    </location>
</feature>
<evidence type="ECO:0000313" key="4">
    <source>
        <dbReference type="Proteomes" id="UP001381693"/>
    </source>
</evidence>
<dbReference type="InterPro" id="IPR040120">
    <property type="entry name" value="C19orf44-like"/>
</dbReference>
<feature type="compositionally biased region" description="Basic and acidic residues" evidence="1">
    <location>
        <begin position="432"/>
        <end position="461"/>
    </location>
</feature>
<dbReference type="InterPro" id="IPR027884">
    <property type="entry name" value="DUF4614"/>
</dbReference>
<dbReference type="EMBL" id="JAXCGZ010005776">
    <property type="protein sequence ID" value="KAK7080831.1"/>
    <property type="molecule type" value="Genomic_DNA"/>
</dbReference>
<sequence>MDSDGDLEAYLNQLSKKTQKLCQDETHNSESNSSVISDVDISEEFNSKFKIGFTESAGQAADFNDKNVRVPTKQSSLYNELNHLENKYLKKSFKKVMARTEYPDVAPEDGSDKPSKGDKKSVRVLIKPSKIPISDESNESSVDDELLKYLKESSVMENCKESDAEDDKTDDILNFNNIMTVEDILGQITDIETDAESDRKELQISNDKENHGKFTSSNKSSTEFLPSQRKKSVLEGDTYSPFYSKAENTLETVVHPKSKMGNKEVCDKTEGLLFAQTSDGIFHASRRSSVMSPVFKRRTSTKSLLSESVHEAQDHTTDSNEVSEADELEVNVSHSIDDKIKESDIESVHEIIPSENSEDFVGIHASTCLEEIIFNQERKSKTLSKISENKKPSSTDGDGKLAKPMQQKTHPVDERQEIAHDHIVPSTSQSTKRGEELFEPSESHEERLKCGSERKSREKSTKSTKHKHKKVSRSSSTSSSSSDLSYSSCVKCNDFYSRLPRRHKHKGHNFNPWCSHSYMPPLWWMQFQPYFSPPGPETSFQMPSSQLLEGYLASSSSVGIKDILHQQVALTRQFMESQKTLYHAYSATLSSSYHYTSLRDTEKYIKQRKHPLTFDEAYRMVKEEMKESK</sequence>
<evidence type="ECO:0000259" key="2">
    <source>
        <dbReference type="Pfam" id="PF15391"/>
    </source>
</evidence>
<evidence type="ECO:0000313" key="3">
    <source>
        <dbReference type="EMBL" id="KAK7080831.1"/>
    </source>
</evidence>
<feature type="domain" description="DUF4614" evidence="2">
    <location>
        <begin position="558"/>
        <end position="609"/>
    </location>
</feature>
<dbReference type="PANTHER" id="PTHR22409">
    <property type="entry name" value="CHROMOSOME 19 OPEN READING FRAME 44"/>
    <property type="match status" value="1"/>
</dbReference>
<feature type="compositionally biased region" description="Basic and acidic residues" evidence="1">
    <location>
        <begin position="196"/>
        <end position="212"/>
    </location>
</feature>
<name>A0AAN8XDF2_HALRR</name>
<dbReference type="Pfam" id="PF15391">
    <property type="entry name" value="DUF4614"/>
    <property type="match status" value="1"/>
</dbReference>
<feature type="compositionally biased region" description="Basic residues" evidence="1">
    <location>
        <begin position="462"/>
        <end position="472"/>
    </location>
</feature>
<feature type="region of interest" description="Disordered" evidence="1">
    <location>
        <begin position="101"/>
        <end position="123"/>
    </location>
</feature>
<feature type="compositionally biased region" description="Basic and acidic residues" evidence="1">
    <location>
        <begin position="387"/>
        <end position="401"/>
    </location>
</feature>
<feature type="region of interest" description="Disordered" evidence="1">
    <location>
        <begin position="196"/>
        <end position="230"/>
    </location>
</feature>
<gene>
    <name evidence="3" type="ORF">SK128_017102</name>
</gene>
<feature type="compositionally biased region" description="Basic and acidic residues" evidence="1">
    <location>
        <begin position="110"/>
        <end position="121"/>
    </location>
</feature>
<comment type="caution">
    <text evidence="3">The sequence shown here is derived from an EMBL/GenBank/DDBJ whole genome shotgun (WGS) entry which is preliminary data.</text>
</comment>
<accession>A0AAN8XDF2</accession>
<keyword evidence="4" id="KW-1185">Reference proteome</keyword>
<dbReference type="AlphaFoldDB" id="A0AAN8XDF2"/>
<proteinExistence type="predicted"/>
<feature type="compositionally biased region" description="Low complexity" evidence="1">
    <location>
        <begin position="473"/>
        <end position="486"/>
    </location>
</feature>
<organism evidence="3 4">
    <name type="scientific">Halocaridina rubra</name>
    <name type="common">Hawaiian red shrimp</name>
    <dbReference type="NCBI Taxonomy" id="373956"/>
    <lineage>
        <taxon>Eukaryota</taxon>
        <taxon>Metazoa</taxon>
        <taxon>Ecdysozoa</taxon>
        <taxon>Arthropoda</taxon>
        <taxon>Crustacea</taxon>
        <taxon>Multicrustacea</taxon>
        <taxon>Malacostraca</taxon>
        <taxon>Eumalacostraca</taxon>
        <taxon>Eucarida</taxon>
        <taxon>Decapoda</taxon>
        <taxon>Pleocyemata</taxon>
        <taxon>Caridea</taxon>
        <taxon>Atyoidea</taxon>
        <taxon>Atyidae</taxon>
        <taxon>Halocaridina</taxon>
    </lineage>
</organism>
<reference evidence="3 4" key="1">
    <citation type="submission" date="2023-11" db="EMBL/GenBank/DDBJ databases">
        <title>Halocaridina rubra genome assembly.</title>
        <authorList>
            <person name="Smith C."/>
        </authorList>
    </citation>
    <scope>NUCLEOTIDE SEQUENCE [LARGE SCALE GENOMIC DNA]</scope>
    <source>
        <strain evidence="3">EP-1</strain>
        <tissue evidence="3">Whole</tissue>
    </source>
</reference>